<dbReference type="OrthoDB" id="10505210at2759"/>
<keyword evidence="3" id="KW-1185">Reference proteome</keyword>
<evidence type="ECO:0000313" key="3">
    <source>
        <dbReference type="Proteomes" id="UP000298663"/>
    </source>
</evidence>
<dbReference type="Proteomes" id="UP000298663">
    <property type="component" value="Unassembled WGS sequence"/>
</dbReference>
<protein>
    <recommendedName>
        <fullName evidence="4">Saposin B-type domain-containing protein</fullName>
    </recommendedName>
</protein>
<feature type="chain" id="PRO_5020534555" description="Saposin B-type domain-containing protein" evidence="1">
    <location>
        <begin position="23"/>
        <end position="273"/>
    </location>
</feature>
<gene>
    <name evidence="2" type="ORF">L596_026033</name>
</gene>
<name>A0A4U5M148_STECR</name>
<accession>A0A4U5M148</accession>
<reference evidence="2 3" key="1">
    <citation type="journal article" date="2015" name="Genome Biol.">
        <title>Comparative genomics of Steinernema reveals deeply conserved gene regulatory networks.</title>
        <authorList>
            <person name="Dillman A.R."/>
            <person name="Macchietto M."/>
            <person name="Porter C.F."/>
            <person name="Rogers A."/>
            <person name="Williams B."/>
            <person name="Antoshechkin I."/>
            <person name="Lee M.M."/>
            <person name="Goodwin Z."/>
            <person name="Lu X."/>
            <person name="Lewis E.E."/>
            <person name="Goodrich-Blair H."/>
            <person name="Stock S.P."/>
            <person name="Adams B.J."/>
            <person name="Sternberg P.W."/>
            <person name="Mortazavi A."/>
        </authorList>
    </citation>
    <scope>NUCLEOTIDE SEQUENCE [LARGE SCALE GENOMIC DNA]</scope>
    <source>
        <strain evidence="2 3">ALL</strain>
    </source>
</reference>
<comment type="caution">
    <text evidence="2">The sequence shown here is derived from an EMBL/GenBank/DDBJ whole genome shotgun (WGS) entry which is preliminary data.</text>
</comment>
<feature type="signal peptide" evidence="1">
    <location>
        <begin position="1"/>
        <end position="22"/>
    </location>
</feature>
<sequence length="273" mass="30078">MTLKGGCVVLILLGLLLCHSSAFDFTALATTCSACQLVKDLSFYDLPLDELKTLLKNHCVENAVGFQNLCASLSESVFSDFMIQAKQLNCSDFCGQNDKTLNKDLACGSLKMAHNNMNFIQVYLLSKSKSICSTQADSLTCTKNALSEFPFAITYLKNSLFHLAQAIDPAQGCSLHVSLTSKLEDSGPPMTCYMCKYFLNWIGQCFVTENKTSRQMQANIRKIVVKVCDLNKICPALFNCSCETIANDVINIIRKMDVSYKACIKHNSACAEA</sequence>
<keyword evidence="1" id="KW-0732">Signal</keyword>
<dbReference type="EMBL" id="AZBU02000010">
    <property type="protein sequence ID" value="TKR62013.1"/>
    <property type="molecule type" value="Genomic_DNA"/>
</dbReference>
<proteinExistence type="predicted"/>
<evidence type="ECO:0000256" key="1">
    <source>
        <dbReference type="SAM" id="SignalP"/>
    </source>
</evidence>
<dbReference type="AlphaFoldDB" id="A0A4U5M148"/>
<evidence type="ECO:0000313" key="2">
    <source>
        <dbReference type="EMBL" id="TKR62013.1"/>
    </source>
</evidence>
<evidence type="ECO:0008006" key="4">
    <source>
        <dbReference type="Google" id="ProtNLM"/>
    </source>
</evidence>
<organism evidence="2 3">
    <name type="scientific">Steinernema carpocapsae</name>
    <name type="common">Entomopathogenic nematode</name>
    <dbReference type="NCBI Taxonomy" id="34508"/>
    <lineage>
        <taxon>Eukaryota</taxon>
        <taxon>Metazoa</taxon>
        <taxon>Ecdysozoa</taxon>
        <taxon>Nematoda</taxon>
        <taxon>Chromadorea</taxon>
        <taxon>Rhabditida</taxon>
        <taxon>Tylenchina</taxon>
        <taxon>Panagrolaimomorpha</taxon>
        <taxon>Strongyloidoidea</taxon>
        <taxon>Steinernematidae</taxon>
        <taxon>Steinernema</taxon>
    </lineage>
</organism>
<reference evidence="2 3" key="2">
    <citation type="journal article" date="2019" name="G3 (Bethesda)">
        <title>Hybrid Assembly of the Genome of the Entomopathogenic Nematode Steinernema carpocapsae Identifies the X-Chromosome.</title>
        <authorList>
            <person name="Serra L."/>
            <person name="Macchietto M."/>
            <person name="Macias-Munoz A."/>
            <person name="McGill C.J."/>
            <person name="Rodriguez I.M."/>
            <person name="Rodriguez B."/>
            <person name="Murad R."/>
            <person name="Mortazavi A."/>
        </authorList>
    </citation>
    <scope>NUCLEOTIDE SEQUENCE [LARGE SCALE GENOMIC DNA]</scope>
    <source>
        <strain evidence="2 3">ALL</strain>
    </source>
</reference>